<proteinExistence type="predicted"/>
<evidence type="ECO:0000313" key="1">
    <source>
        <dbReference type="EMBL" id="GAA2694564.1"/>
    </source>
</evidence>
<sequence length="118" mass="12208">MQAGDAEHGLVDAVAFQSAVAEDLPALHPGEDMLDASPDLSVRAVVFLLPIRELVLAALAAVRDDQAGAPVSAVPEDCGLAYYVLRSGQFPCLAVVAVAGQRSATVTTSRVSASMTTW</sequence>
<evidence type="ECO:0000313" key="2">
    <source>
        <dbReference type="Proteomes" id="UP001500994"/>
    </source>
</evidence>
<name>A0ABN3T874_9ACTN</name>
<gene>
    <name evidence="1" type="ORF">GCM10009864_81730</name>
</gene>
<protein>
    <submittedName>
        <fullName evidence="1">Uncharacterized protein</fullName>
    </submittedName>
</protein>
<keyword evidence="2" id="KW-1185">Reference proteome</keyword>
<accession>A0ABN3T874</accession>
<comment type="caution">
    <text evidence="1">The sequence shown here is derived from an EMBL/GenBank/DDBJ whole genome shotgun (WGS) entry which is preliminary data.</text>
</comment>
<dbReference type="Proteomes" id="UP001500994">
    <property type="component" value="Unassembled WGS sequence"/>
</dbReference>
<reference evidence="1 2" key="1">
    <citation type="journal article" date="2019" name="Int. J. Syst. Evol. Microbiol.">
        <title>The Global Catalogue of Microorganisms (GCM) 10K type strain sequencing project: providing services to taxonomists for standard genome sequencing and annotation.</title>
        <authorList>
            <consortium name="The Broad Institute Genomics Platform"/>
            <consortium name="The Broad Institute Genome Sequencing Center for Infectious Disease"/>
            <person name="Wu L."/>
            <person name="Ma J."/>
        </authorList>
    </citation>
    <scope>NUCLEOTIDE SEQUENCE [LARGE SCALE GENOMIC DNA]</scope>
    <source>
        <strain evidence="1 2">JCM 16374</strain>
    </source>
</reference>
<organism evidence="1 2">
    <name type="scientific">Streptomyces lunalinharesii</name>
    <dbReference type="NCBI Taxonomy" id="333384"/>
    <lineage>
        <taxon>Bacteria</taxon>
        <taxon>Bacillati</taxon>
        <taxon>Actinomycetota</taxon>
        <taxon>Actinomycetes</taxon>
        <taxon>Kitasatosporales</taxon>
        <taxon>Streptomycetaceae</taxon>
        <taxon>Streptomyces</taxon>
    </lineage>
</organism>
<dbReference type="EMBL" id="BAAARK010000075">
    <property type="protein sequence ID" value="GAA2694564.1"/>
    <property type="molecule type" value="Genomic_DNA"/>
</dbReference>